<evidence type="ECO:0000256" key="1">
    <source>
        <dbReference type="SAM" id="MobiDB-lite"/>
    </source>
</evidence>
<sequence>MTQTLKKWSDAFIVFIWKHRRYGCAGWSRQSVEETWKRPSKKRAARTRPSRKREIGEREDARQRKRAGLPRSYSGRLRKGTFCQSSPAHPRHLGPALSEDMHSTCRARVGALNGIETMLH</sequence>
<organism evidence="2 3">
    <name type="scientific">Heliocybe sulcata</name>
    <dbReference type="NCBI Taxonomy" id="5364"/>
    <lineage>
        <taxon>Eukaryota</taxon>
        <taxon>Fungi</taxon>
        <taxon>Dikarya</taxon>
        <taxon>Basidiomycota</taxon>
        <taxon>Agaricomycotina</taxon>
        <taxon>Agaricomycetes</taxon>
        <taxon>Gloeophyllales</taxon>
        <taxon>Gloeophyllaceae</taxon>
        <taxon>Heliocybe</taxon>
    </lineage>
</organism>
<protein>
    <submittedName>
        <fullName evidence="2">Uncharacterized protein</fullName>
    </submittedName>
</protein>
<feature type="compositionally biased region" description="Basic and acidic residues" evidence="1">
    <location>
        <begin position="52"/>
        <end position="62"/>
    </location>
</feature>
<reference evidence="2 3" key="1">
    <citation type="journal article" date="2019" name="Nat. Ecol. Evol.">
        <title>Megaphylogeny resolves global patterns of mushroom evolution.</title>
        <authorList>
            <person name="Varga T."/>
            <person name="Krizsan K."/>
            <person name="Foldi C."/>
            <person name="Dima B."/>
            <person name="Sanchez-Garcia M."/>
            <person name="Sanchez-Ramirez S."/>
            <person name="Szollosi G.J."/>
            <person name="Szarkandi J.G."/>
            <person name="Papp V."/>
            <person name="Albert L."/>
            <person name="Andreopoulos W."/>
            <person name="Angelini C."/>
            <person name="Antonin V."/>
            <person name="Barry K.W."/>
            <person name="Bougher N.L."/>
            <person name="Buchanan P."/>
            <person name="Buyck B."/>
            <person name="Bense V."/>
            <person name="Catcheside P."/>
            <person name="Chovatia M."/>
            <person name="Cooper J."/>
            <person name="Damon W."/>
            <person name="Desjardin D."/>
            <person name="Finy P."/>
            <person name="Geml J."/>
            <person name="Haridas S."/>
            <person name="Hughes K."/>
            <person name="Justo A."/>
            <person name="Karasinski D."/>
            <person name="Kautmanova I."/>
            <person name="Kiss B."/>
            <person name="Kocsube S."/>
            <person name="Kotiranta H."/>
            <person name="LaButti K.M."/>
            <person name="Lechner B.E."/>
            <person name="Liimatainen K."/>
            <person name="Lipzen A."/>
            <person name="Lukacs Z."/>
            <person name="Mihaltcheva S."/>
            <person name="Morgado L.N."/>
            <person name="Niskanen T."/>
            <person name="Noordeloos M.E."/>
            <person name="Ohm R.A."/>
            <person name="Ortiz-Santana B."/>
            <person name="Ovrebo C."/>
            <person name="Racz N."/>
            <person name="Riley R."/>
            <person name="Savchenko A."/>
            <person name="Shiryaev A."/>
            <person name="Soop K."/>
            <person name="Spirin V."/>
            <person name="Szebenyi C."/>
            <person name="Tomsovsky M."/>
            <person name="Tulloss R.E."/>
            <person name="Uehling J."/>
            <person name="Grigoriev I.V."/>
            <person name="Vagvolgyi C."/>
            <person name="Papp T."/>
            <person name="Martin F.M."/>
            <person name="Miettinen O."/>
            <person name="Hibbett D.S."/>
            <person name="Nagy L.G."/>
        </authorList>
    </citation>
    <scope>NUCLEOTIDE SEQUENCE [LARGE SCALE GENOMIC DNA]</scope>
    <source>
        <strain evidence="2 3">OMC1185</strain>
    </source>
</reference>
<evidence type="ECO:0000313" key="3">
    <source>
        <dbReference type="Proteomes" id="UP000305948"/>
    </source>
</evidence>
<proteinExistence type="predicted"/>
<dbReference type="EMBL" id="ML213515">
    <property type="protein sequence ID" value="TFK49651.1"/>
    <property type="molecule type" value="Genomic_DNA"/>
</dbReference>
<feature type="compositionally biased region" description="Basic residues" evidence="1">
    <location>
        <begin position="38"/>
        <end position="51"/>
    </location>
</feature>
<evidence type="ECO:0000313" key="2">
    <source>
        <dbReference type="EMBL" id="TFK49651.1"/>
    </source>
</evidence>
<name>A0A5C3N790_9AGAM</name>
<dbReference type="Proteomes" id="UP000305948">
    <property type="component" value="Unassembled WGS sequence"/>
</dbReference>
<feature type="region of interest" description="Disordered" evidence="1">
    <location>
        <begin position="27"/>
        <end position="97"/>
    </location>
</feature>
<gene>
    <name evidence="2" type="ORF">OE88DRAFT_363419</name>
</gene>
<keyword evidence="3" id="KW-1185">Reference proteome</keyword>
<dbReference type="AlphaFoldDB" id="A0A5C3N790"/>
<accession>A0A5C3N790</accession>